<dbReference type="Gene3D" id="2.40.30.170">
    <property type="match status" value="1"/>
</dbReference>
<dbReference type="PRINTS" id="PR01490">
    <property type="entry name" value="RTXTOXIND"/>
</dbReference>
<accession>A0ABX5KLM7</accession>
<keyword evidence="7 9" id="KW-1133">Transmembrane helix</keyword>
<feature type="domain" description="AprE-like beta-barrel" evidence="11">
    <location>
        <begin position="343"/>
        <end position="430"/>
    </location>
</feature>
<evidence type="ECO:0000256" key="5">
    <source>
        <dbReference type="ARBA" id="ARBA00022519"/>
    </source>
</evidence>
<dbReference type="Pfam" id="PF26002">
    <property type="entry name" value="Beta-barrel_AprE"/>
    <property type="match status" value="1"/>
</dbReference>
<dbReference type="Gene3D" id="2.40.50.100">
    <property type="match status" value="1"/>
</dbReference>
<comment type="caution">
    <text evidence="12">The sequence shown here is derived from an EMBL/GenBank/DDBJ whole genome shotgun (WGS) entry which is preliminary data.</text>
</comment>
<dbReference type="InterPro" id="IPR050739">
    <property type="entry name" value="MFP"/>
</dbReference>
<dbReference type="PANTHER" id="PTHR30386">
    <property type="entry name" value="MEMBRANE FUSION SUBUNIT OF EMRAB-TOLC MULTIDRUG EFFLUX PUMP"/>
    <property type="match status" value="1"/>
</dbReference>
<evidence type="ECO:0000256" key="6">
    <source>
        <dbReference type="ARBA" id="ARBA00022692"/>
    </source>
</evidence>
<name>A0ABX5KLM7_9BURK</name>
<dbReference type="PANTHER" id="PTHR30386:SF17">
    <property type="entry name" value="ALKALINE PROTEASE SECRETION PROTEIN APRE"/>
    <property type="match status" value="1"/>
</dbReference>
<evidence type="ECO:0000259" key="11">
    <source>
        <dbReference type="Pfam" id="PF26002"/>
    </source>
</evidence>
<keyword evidence="3 9" id="KW-0813">Transport</keyword>
<keyword evidence="12" id="KW-0645">Protease</keyword>
<evidence type="ECO:0000259" key="10">
    <source>
        <dbReference type="Pfam" id="PF25994"/>
    </source>
</evidence>
<keyword evidence="5 9" id="KW-0997">Cell inner membrane</keyword>
<dbReference type="NCBIfam" id="TIGR01843">
    <property type="entry name" value="type_I_hlyD"/>
    <property type="match status" value="1"/>
</dbReference>
<dbReference type="EMBL" id="QEOB01000009">
    <property type="protein sequence ID" value="PVX82152.1"/>
    <property type="molecule type" value="Genomic_DNA"/>
</dbReference>
<dbReference type="Pfam" id="PF25994">
    <property type="entry name" value="HH_AprE"/>
    <property type="match status" value="1"/>
</dbReference>
<dbReference type="InterPro" id="IPR058781">
    <property type="entry name" value="HH_AprE-like"/>
</dbReference>
<dbReference type="RefSeq" id="WP_116611711.1">
    <property type="nucleotide sequence ID" value="NZ_QEOB01000009.1"/>
</dbReference>
<evidence type="ECO:0000313" key="12">
    <source>
        <dbReference type="EMBL" id="PVX82152.1"/>
    </source>
</evidence>
<evidence type="ECO:0000256" key="3">
    <source>
        <dbReference type="ARBA" id="ARBA00022448"/>
    </source>
</evidence>
<comment type="similarity">
    <text evidence="2 9">Belongs to the membrane fusion protein (MFP) (TC 8.A.1) family.</text>
</comment>
<dbReference type="InterPro" id="IPR058982">
    <property type="entry name" value="Beta-barrel_AprE"/>
</dbReference>
<keyword evidence="6 9" id="KW-0812">Transmembrane</keyword>
<keyword evidence="4 9" id="KW-1003">Cell membrane</keyword>
<feature type="domain" description="AprE-like long alpha-helical hairpin" evidence="10">
    <location>
        <begin position="108"/>
        <end position="297"/>
    </location>
</feature>
<keyword evidence="13" id="KW-1185">Reference proteome</keyword>
<dbReference type="Proteomes" id="UP000245712">
    <property type="component" value="Unassembled WGS sequence"/>
</dbReference>
<dbReference type="SUPFAM" id="SSF111369">
    <property type="entry name" value="HlyD-like secretion proteins"/>
    <property type="match status" value="2"/>
</dbReference>
<evidence type="ECO:0000256" key="9">
    <source>
        <dbReference type="RuleBase" id="RU365093"/>
    </source>
</evidence>
<comment type="subcellular location">
    <subcellularLocation>
        <location evidence="1 9">Cell inner membrane</location>
        <topology evidence="1 9">Single-pass membrane protein</topology>
    </subcellularLocation>
</comment>
<dbReference type="GO" id="GO:0006508">
    <property type="term" value="P:proteolysis"/>
    <property type="evidence" value="ECO:0007669"/>
    <property type="project" value="UniProtKB-KW"/>
</dbReference>
<evidence type="ECO:0000256" key="1">
    <source>
        <dbReference type="ARBA" id="ARBA00004377"/>
    </source>
</evidence>
<evidence type="ECO:0000256" key="2">
    <source>
        <dbReference type="ARBA" id="ARBA00009477"/>
    </source>
</evidence>
<organism evidence="12 13">
    <name type="scientific">Paraburkholderia unamae</name>
    <dbReference type="NCBI Taxonomy" id="219649"/>
    <lineage>
        <taxon>Bacteria</taxon>
        <taxon>Pseudomonadati</taxon>
        <taxon>Pseudomonadota</taxon>
        <taxon>Betaproteobacteria</taxon>
        <taxon>Burkholderiales</taxon>
        <taxon>Burkholderiaceae</taxon>
        <taxon>Paraburkholderia</taxon>
    </lineage>
</organism>
<evidence type="ECO:0000256" key="8">
    <source>
        <dbReference type="ARBA" id="ARBA00023136"/>
    </source>
</evidence>
<dbReference type="InterPro" id="IPR010129">
    <property type="entry name" value="T1SS_HlyD"/>
</dbReference>
<evidence type="ECO:0000313" key="13">
    <source>
        <dbReference type="Proteomes" id="UP000245712"/>
    </source>
</evidence>
<evidence type="ECO:0000256" key="4">
    <source>
        <dbReference type="ARBA" id="ARBA00022475"/>
    </source>
</evidence>
<protein>
    <recommendedName>
        <fullName evidence="9">Membrane fusion protein (MFP) family protein</fullName>
    </recommendedName>
</protein>
<sequence length="454" mass="49188">MFNSANKKAAAPALEVLGTALPPTLNTDETRYVKIGWTIVLVGICGSLLWATFAPLSKGVPVEGTVVVTGNRKEIQHPTGGIISEILVQDGDQVKAGQVLVKMNDVQVRAQADSVRAQYLSELAVRSRLTAEATGAKTITFAPELLEAAKNHNQQVVDDMQLQTQLLQSRRLALQSATAALRETAAGYSAQLAANGQSRTYKLAEQKALTSQLDGMRKLADEGYAPRTRLQDLERDSARLDGEISGQVGTSGQLASQIAETRLRMLQQQDDYMKEVRTQLTDIQRDSEALRSKLDASDFELANAEVRSPVDGTVVGVNVFTNGGVVAAGAKLMEVVPSGEPLEAEGELPVNLVDKVKQGLPVEMMFTAFNQNSTPRIPGKLTFISADRLVNDHTGQPYYRVRAKVTPEGMKMLGHLDVRPGMPVEVFINAGQRSLMSYLLKPVIDRAHSALSED</sequence>
<gene>
    <name evidence="12" type="ORF">C7402_1095</name>
</gene>
<keyword evidence="8 9" id="KW-0472">Membrane</keyword>
<proteinExistence type="inferred from homology"/>
<keyword evidence="12" id="KW-0378">Hydrolase</keyword>
<evidence type="ECO:0000256" key="7">
    <source>
        <dbReference type="ARBA" id="ARBA00022989"/>
    </source>
</evidence>
<feature type="transmembrane region" description="Helical" evidence="9">
    <location>
        <begin position="35"/>
        <end position="53"/>
    </location>
</feature>
<dbReference type="GO" id="GO:0008233">
    <property type="term" value="F:peptidase activity"/>
    <property type="evidence" value="ECO:0007669"/>
    <property type="project" value="UniProtKB-KW"/>
</dbReference>
<reference evidence="12 13" key="1">
    <citation type="submission" date="2018-05" db="EMBL/GenBank/DDBJ databases">
        <title>Genomic Encyclopedia of Type Strains, Phase IV (KMG-V): Genome sequencing to study the core and pangenomes of soil and plant-associated prokaryotes.</title>
        <authorList>
            <person name="Whitman W."/>
        </authorList>
    </citation>
    <scope>NUCLEOTIDE SEQUENCE [LARGE SCALE GENOMIC DNA]</scope>
    <source>
        <strain evidence="12 13">SCZa-39</strain>
    </source>
</reference>